<proteinExistence type="inferred from homology"/>
<dbReference type="Pfam" id="PF13324">
    <property type="entry name" value="GCIP_N"/>
    <property type="match status" value="1"/>
</dbReference>
<dbReference type="InterPro" id="IPR049317">
    <property type="entry name" value="GCIP-like_N"/>
</dbReference>
<evidence type="ECO:0000256" key="3">
    <source>
        <dbReference type="ARBA" id="ARBA00008940"/>
    </source>
</evidence>
<feature type="domain" description="Cyclin-D1-binding protein 1-like N-terminal" evidence="7">
    <location>
        <begin position="49"/>
        <end position="188"/>
    </location>
</feature>
<comment type="similarity">
    <text evidence="3">Belongs to the CCNDBP1 family.</text>
</comment>
<dbReference type="EMBL" id="CALNXK010000354">
    <property type="protein sequence ID" value="CAH3183471.1"/>
    <property type="molecule type" value="Genomic_DNA"/>
</dbReference>
<gene>
    <name evidence="9" type="ORF">PLOB_00028585</name>
</gene>
<protein>
    <recommendedName>
        <fullName evidence="11">Cyclin-D1-binding protein 1 homolog</fullName>
    </recommendedName>
</protein>
<dbReference type="PANTHER" id="PTHR15492:SF1">
    <property type="entry name" value="CYCLIN-D1-BINDING PROTEIN 1"/>
    <property type="match status" value="1"/>
</dbReference>
<comment type="caution">
    <text evidence="9">The sequence shown here is derived from an EMBL/GenBank/DDBJ whole genome shotgun (WGS) entry which is preliminary data.</text>
</comment>
<dbReference type="Proteomes" id="UP001159405">
    <property type="component" value="Unassembled WGS sequence"/>
</dbReference>
<evidence type="ECO:0000259" key="7">
    <source>
        <dbReference type="Pfam" id="PF13324"/>
    </source>
</evidence>
<evidence type="ECO:0000256" key="5">
    <source>
        <dbReference type="ARBA" id="ARBA00023242"/>
    </source>
</evidence>
<dbReference type="Gene3D" id="1.20.1420.10">
    <property type="entry name" value="Talin, central domain"/>
    <property type="match status" value="1"/>
</dbReference>
<dbReference type="PANTHER" id="PTHR15492">
    <property type="entry name" value="CYCLIN D1-BINDING PROTEIN 1"/>
    <property type="match status" value="1"/>
</dbReference>
<keyword evidence="10" id="KW-1185">Reference proteome</keyword>
<evidence type="ECO:0000256" key="6">
    <source>
        <dbReference type="ARBA" id="ARBA00023306"/>
    </source>
</evidence>
<organism evidence="9 10">
    <name type="scientific">Porites lobata</name>
    <dbReference type="NCBI Taxonomy" id="104759"/>
    <lineage>
        <taxon>Eukaryota</taxon>
        <taxon>Metazoa</taxon>
        <taxon>Cnidaria</taxon>
        <taxon>Anthozoa</taxon>
        <taxon>Hexacorallia</taxon>
        <taxon>Scleractinia</taxon>
        <taxon>Fungiina</taxon>
        <taxon>Poritidae</taxon>
        <taxon>Porites</taxon>
    </lineage>
</organism>
<feature type="domain" description="Cyclin-D1-binding protein 1-like C-terminal" evidence="8">
    <location>
        <begin position="198"/>
        <end position="300"/>
    </location>
</feature>
<reference evidence="9 10" key="1">
    <citation type="submission" date="2022-05" db="EMBL/GenBank/DDBJ databases">
        <authorList>
            <consortium name="Genoscope - CEA"/>
            <person name="William W."/>
        </authorList>
    </citation>
    <scope>NUCLEOTIDE SEQUENCE [LARGE SCALE GENOMIC DNA]</scope>
</reference>
<dbReference type="Pfam" id="PF20936">
    <property type="entry name" value="GCIP_C"/>
    <property type="match status" value="1"/>
</dbReference>
<dbReference type="InterPro" id="IPR049318">
    <property type="entry name" value="GCIP_C"/>
</dbReference>
<keyword evidence="5" id="KW-0539">Nucleus</keyword>
<evidence type="ECO:0000259" key="8">
    <source>
        <dbReference type="Pfam" id="PF20936"/>
    </source>
</evidence>
<sequence>MAGDGAEEVLQSLIDTLELCVGKIKEGSLGQVMEDLEMNFSLEEFWMKLGMTFKAVSKEATKLTVSFSKPPAPSVEELQCLLTGFETAVIAMLTIYHSLPLSQGKNLHKKLQETVITVVEDCQALATSFIKEGCSSVASAKTQSTGTLWAHCDGLQHLPKDNKQAVIAVLESNSELIKDALSELDEAQKCNGCQGDNDDDGDDTEAIKQGWSSEDKLLVPPCVGLVKACRSCVKKISGAIKTSGQVTSVESIQQLDEMADEVLRTSPSVDDVVMSLYYPMNRQNVKECTSKLADQLKELLTRARNSHFTVDSDSSWLDFLNKAIDHNQNKITGLLQEQEGSDT</sequence>
<evidence type="ECO:0008006" key="11">
    <source>
        <dbReference type="Google" id="ProtNLM"/>
    </source>
</evidence>
<name>A0ABN8RVH6_9CNID</name>
<evidence type="ECO:0000313" key="9">
    <source>
        <dbReference type="EMBL" id="CAH3183471.1"/>
    </source>
</evidence>
<dbReference type="InterPro" id="IPR026907">
    <property type="entry name" value="GCIP-like"/>
</dbReference>
<evidence type="ECO:0000256" key="2">
    <source>
        <dbReference type="ARBA" id="ARBA00004496"/>
    </source>
</evidence>
<comment type="subcellular location">
    <subcellularLocation>
        <location evidence="2">Cytoplasm</location>
    </subcellularLocation>
    <subcellularLocation>
        <location evidence="1">Nucleus</location>
    </subcellularLocation>
</comment>
<evidence type="ECO:0000256" key="4">
    <source>
        <dbReference type="ARBA" id="ARBA00022490"/>
    </source>
</evidence>
<accession>A0ABN8RVH6</accession>
<dbReference type="Gene3D" id="1.20.1410.10">
    <property type="entry name" value="I/LWEQ domain"/>
    <property type="match status" value="1"/>
</dbReference>
<keyword evidence="4" id="KW-0963">Cytoplasm</keyword>
<keyword evidence="6" id="KW-0131">Cell cycle</keyword>
<evidence type="ECO:0000256" key="1">
    <source>
        <dbReference type="ARBA" id="ARBA00004123"/>
    </source>
</evidence>
<evidence type="ECO:0000313" key="10">
    <source>
        <dbReference type="Proteomes" id="UP001159405"/>
    </source>
</evidence>